<evidence type="ECO:0000256" key="1">
    <source>
        <dbReference type="SAM" id="MobiDB-lite"/>
    </source>
</evidence>
<name>A0A1I7XX69_9BILA</name>
<protein>
    <submittedName>
        <fullName evidence="3">Uncharacterized protein</fullName>
    </submittedName>
</protein>
<evidence type="ECO:0000313" key="3">
    <source>
        <dbReference type="WBParaSite" id="L893_g10221.t1"/>
    </source>
</evidence>
<accession>A0A1I7XX69</accession>
<reference evidence="3" key="1">
    <citation type="submission" date="2016-11" db="UniProtKB">
        <authorList>
            <consortium name="WormBaseParasite"/>
        </authorList>
    </citation>
    <scope>IDENTIFICATION</scope>
</reference>
<keyword evidence="2" id="KW-1185">Reference proteome</keyword>
<dbReference type="Proteomes" id="UP000095287">
    <property type="component" value="Unplaced"/>
</dbReference>
<feature type="compositionally biased region" description="Basic and acidic residues" evidence="1">
    <location>
        <begin position="9"/>
        <end position="18"/>
    </location>
</feature>
<evidence type="ECO:0000313" key="2">
    <source>
        <dbReference type="Proteomes" id="UP000095287"/>
    </source>
</evidence>
<sequence length="94" mass="10521">MWQRVCRALMRDGEDRSSTEWSAAGRRGDHKLKNAEDDVDSLNSASMDDGRAGRPASRTASERPAGRLMGRPRRGPAHDDAGWWRWPGRSTEGE</sequence>
<dbReference type="WBParaSite" id="L893_g10221.t1">
    <property type="protein sequence ID" value="L893_g10221.t1"/>
    <property type="gene ID" value="L893_g10221"/>
</dbReference>
<proteinExistence type="predicted"/>
<dbReference type="AlphaFoldDB" id="A0A1I7XX69"/>
<feature type="region of interest" description="Disordered" evidence="1">
    <location>
        <begin position="1"/>
        <end position="94"/>
    </location>
</feature>
<organism evidence="2 3">
    <name type="scientific">Steinernema glaseri</name>
    <dbReference type="NCBI Taxonomy" id="37863"/>
    <lineage>
        <taxon>Eukaryota</taxon>
        <taxon>Metazoa</taxon>
        <taxon>Ecdysozoa</taxon>
        <taxon>Nematoda</taxon>
        <taxon>Chromadorea</taxon>
        <taxon>Rhabditida</taxon>
        <taxon>Tylenchina</taxon>
        <taxon>Panagrolaimomorpha</taxon>
        <taxon>Strongyloidoidea</taxon>
        <taxon>Steinernematidae</taxon>
        <taxon>Steinernema</taxon>
    </lineage>
</organism>